<gene>
    <name evidence="1" type="ORF">HAX54_031663</name>
</gene>
<keyword evidence="2" id="KW-1185">Reference proteome</keyword>
<dbReference type="Proteomes" id="UP000823775">
    <property type="component" value="Unassembled WGS sequence"/>
</dbReference>
<comment type="caution">
    <text evidence="1">The sequence shown here is derived from an EMBL/GenBank/DDBJ whole genome shotgun (WGS) entry which is preliminary data.</text>
</comment>
<accession>A0ABS8VBT1</accession>
<dbReference type="EMBL" id="JACEIK010004003">
    <property type="protein sequence ID" value="MCD9643816.1"/>
    <property type="molecule type" value="Genomic_DNA"/>
</dbReference>
<reference evidence="1 2" key="1">
    <citation type="journal article" date="2021" name="BMC Genomics">
        <title>Datura genome reveals duplications of psychoactive alkaloid biosynthetic genes and high mutation rate following tissue culture.</title>
        <authorList>
            <person name="Rajewski A."/>
            <person name="Carter-House D."/>
            <person name="Stajich J."/>
            <person name="Litt A."/>
        </authorList>
    </citation>
    <scope>NUCLEOTIDE SEQUENCE [LARGE SCALE GENOMIC DNA]</scope>
    <source>
        <strain evidence="1">AR-01</strain>
    </source>
</reference>
<sequence length="115" mass="13028">MDGSIYSESFVLPCEVEDNSEERDAEARANAVKGRVSMCENNRGDVGSWVGEAAIDGLERCTYLLCKGELKGFFSKSEQMELVSVSQLNETNQMKFVFDESVATCLKKQWRRWIN</sequence>
<name>A0ABS8VBT1_DATST</name>
<evidence type="ECO:0000313" key="1">
    <source>
        <dbReference type="EMBL" id="MCD9643816.1"/>
    </source>
</evidence>
<protein>
    <submittedName>
        <fullName evidence="1">Uncharacterized protein</fullName>
    </submittedName>
</protein>
<proteinExistence type="predicted"/>
<organism evidence="1 2">
    <name type="scientific">Datura stramonium</name>
    <name type="common">Jimsonweed</name>
    <name type="synonym">Common thornapple</name>
    <dbReference type="NCBI Taxonomy" id="4076"/>
    <lineage>
        <taxon>Eukaryota</taxon>
        <taxon>Viridiplantae</taxon>
        <taxon>Streptophyta</taxon>
        <taxon>Embryophyta</taxon>
        <taxon>Tracheophyta</taxon>
        <taxon>Spermatophyta</taxon>
        <taxon>Magnoliopsida</taxon>
        <taxon>eudicotyledons</taxon>
        <taxon>Gunneridae</taxon>
        <taxon>Pentapetalae</taxon>
        <taxon>asterids</taxon>
        <taxon>lamiids</taxon>
        <taxon>Solanales</taxon>
        <taxon>Solanaceae</taxon>
        <taxon>Solanoideae</taxon>
        <taxon>Datureae</taxon>
        <taxon>Datura</taxon>
    </lineage>
</organism>
<evidence type="ECO:0000313" key="2">
    <source>
        <dbReference type="Proteomes" id="UP000823775"/>
    </source>
</evidence>